<dbReference type="SMART" id="SM00028">
    <property type="entry name" value="TPR"/>
    <property type="match status" value="3"/>
</dbReference>
<evidence type="ECO:0000313" key="6">
    <source>
        <dbReference type="EMBL" id="TMQ52870.1"/>
    </source>
</evidence>
<feature type="transmembrane region" description="Helical" evidence="5">
    <location>
        <begin position="321"/>
        <end position="341"/>
    </location>
</feature>
<organism evidence="6 7">
    <name type="scientific">Eiseniibacteriota bacterium</name>
    <dbReference type="NCBI Taxonomy" id="2212470"/>
    <lineage>
        <taxon>Bacteria</taxon>
        <taxon>Candidatus Eiseniibacteriota</taxon>
    </lineage>
</organism>
<gene>
    <name evidence="6" type="ORF">E6K74_11270</name>
</gene>
<dbReference type="Pfam" id="PF13432">
    <property type="entry name" value="TPR_16"/>
    <property type="match status" value="1"/>
</dbReference>
<keyword evidence="1" id="KW-0677">Repeat</keyword>
<evidence type="ECO:0000256" key="2">
    <source>
        <dbReference type="ARBA" id="ARBA00022803"/>
    </source>
</evidence>
<comment type="caution">
    <text evidence="6">The sequence shown here is derived from an EMBL/GenBank/DDBJ whole genome shotgun (WGS) entry which is preliminary data.</text>
</comment>
<dbReference type="PANTHER" id="PTHR44227:SF3">
    <property type="entry name" value="PROTEIN O-MANNOSYL-TRANSFERASE TMTC4"/>
    <property type="match status" value="1"/>
</dbReference>
<feature type="transmembrane region" description="Helical" evidence="5">
    <location>
        <begin position="37"/>
        <end position="54"/>
    </location>
</feature>
<feature type="transmembrane region" description="Helical" evidence="5">
    <location>
        <begin position="384"/>
        <end position="410"/>
    </location>
</feature>
<evidence type="ECO:0000256" key="5">
    <source>
        <dbReference type="SAM" id="Phobius"/>
    </source>
</evidence>
<proteinExistence type="predicted"/>
<dbReference type="Gene3D" id="1.25.40.10">
    <property type="entry name" value="Tetratricopeptide repeat domain"/>
    <property type="match status" value="2"/>
</dbReference>
<feature type="repeat" description="TPR" evidence="3">
    <location>
        <begin position="537"/>
        <end position="570"/>
    </location>
</feature>
<feature type="transmembrane region" description="Helical" evidence="5">
    <location>
        <begin position="353"/>
        <end position="372"/>
    </location>
</feature>
<feature type="repeat" description="TPR" evidence="3">
    <location>
        <begin position="503"/>
        <end position="536"/>
    </location>
</feature>
<feature type="repeat" description="TPR" evidence="3">
    <location>
        <begin position="435"/>
        <end position="468"/>
    </location>
</feature>
<feature type="transmembrane region" description="Helical" evidence="5">
    <location>
        <begin position="248"/>
        <end position="266"/>
    </location>
</feature>
<reference evidence="6 7" key="1">
    <citation type="journal article" date="2019" name="Nat. Microbiol.">
        <title>Mediterranean grassland soil C-N compound turnover is dependent on rainfall and depth, and is mediated by genomically divergent microorganisms.</title>
        <authorList>
            <person name="Diamond S."/>
            <person name="Andeer P.F."/>
            <person name="Li Z."/>
            <person name="Crits-Christoph A."/>
            <person name="Burstein D."/>
            <person name="Anantharaman K."/>
            <person name="Lane K.R."/>
            <person name="Thomas B.C."/>
            <person name="Pan C."/>
            <person name="Northen T.R."/>
            <person name="Banfield J.F."/>
        </authorList>
    </citation>
    <scope>NUCLEOTIDE SEQUENCE [LARGE SCALE GENOMIC DNA]</scope>
    <source>
        <strain evidence="6">WS_4</strain>
    </source>
</reference>
<evidence type="ECO:0000256" key="3">
    <source>
        <dbReference type="PROSITE-ProRule" id="PRU00339"/>
    </source>
</evidence>
<dbReference type="EMBL" id="VBOU01000093">
    <property type="protein sequence ID" value="TMQ52870.1"/>
    <property type="molecule type" value="Genomic_DNA"/>
</dbReference>
<keyword evidence="2 3" id="KW-0802">TPR repeat</keyword>
<dbReference type="PROSITE" id="PS50005">
    <property type="entry name" value="TPR"/>
    <property type="match status" value="3"/>
</dbReference>
<keyword evidence="5" id="KW-1133">Transmembrane helix</keyword>
<dbReference type="AlphaFoldDB" id="A0A538SND1"/>
<evidence type="ECO:0000256" key="4">
    <source>
        <dbReference type="SAM" id="MobiDB-lite"/>
    </source>
</evidence>
<dbReference type="PANTHER" id="PTHR44227">
    <property type="match status" value="1"/>
</dbReference>
<feature type="region of interest" description="Disordered" evidence="4">
    <location>
        <begin position="1"/>
        <end position="28"/>
    </location>
</feature>
<keyword evidence="5" id="KW-0812">Transmembrane</keyword>
<feature type="transmembrane region" description="Helical" evidence="5">
    <location>
        <begin position="123"/>
        <end position="144"/>
    </location>
</feature>
<keyword evidence="5" id="KW-0472">Membrane</keyword>
<dbReference type="Proteomes" id="UP000319829">
    <property type="component" value="Unassembled WGS sequence"/>
</dbReference>
<dbReference type="InterPro" id="IPR052346">
    <property type="entry name" value="O-mannosyl-transferase_TMTC"/>
</dbReference>
<dbReference type="InterPro" id="IPR011990">
    <property type="entry name" value="TPR-like_helical_dom_sf"/>
</dbReference>
<dbReference type="PROSITE" id="PS50293">
    <property type="entry name" value="TPR_REGION"/>
    <property type="match status" value="1"/>
</dbReference>
<evidence type="ECO:0000313" key="7">
    <source>
        <dbReference type="Proteomes" id="UP000319829"/>
    </source>
</evidence>
<feature type="transmembrane region" description="Helical" evidence="5">
    <location>
        <begin position="180"/>
        <end position="198"/>
    </location>
</feature>
<name>A0A538SND1_UNCEI</name>
<sequence>MARFRAPQPKIPQASRAAQDVQNPRAERTWGPARPRYWPLLAALVILAAALPYWRSLGYDFVWDDVAIVDAKLDVRGPGDLSRIWSTPFDSFLGAPMRQPNYFRPLVLLTLASDRALSGNAPAGYHLTNVAWYAITCVFLWLFAWELSGRPLAAAAGTVIFALHPTHPESVAFISGRTDLIAGAFLFASLWAAARWGPRIKRVVLKLIPASLLLLLALYSKEVAFFASPLLLLVLWVRDRRLRARDLLAAPIPILLAQGIYWACRISVLGAHTVPAASPVEGTLSQILTSVATLARYIPLLLFPVSLSASHQVTVLKSPDAVFFAGLLTLMLIAVGVVVLVRRRSRWAVPLSLFASTLLPLCYVRLLTGFVAERFLFIPSGALALGISLLPGAIPYFAAGVAAPILLMLLSPRVSIWKDENALYTSMLRDSPKSPHVHAMLGGYYYRHGDLARAAEHQRRAFELMPEYTESLLDLSAAEDEMGLADSAFAHVRLLIRLRPQYAPAWYALGNYYVRADRPDSARQAYEESIRLDPGFAQAENNLGVVVERLGRTEEAIAHYRRAVEILPGYAEATNNLTRLAGGRPR</sequence>
<accession>A0A538SND1</accession>
<dbReference type="InterPro" id="IPR019734">
    <property type="entry name" value="TPR_rpt"/>
</dbReference>
<protein>
    <submittedName>
        <fullName evidence="6">Tetratricopeptide repeat protein</fullName>
    </submittedName>
</protein>
<feature type="transmembrane region" description="Helical" evidence="5">
    <location>
        <begin position="210"/>
        <end position="236"/>
    </location>
</feature>
<dbReference type="SUPFAM" id="SSF48452">
    <property type="entry name" value="TPR-like"/>
    <property type="match status" value="1"/>
</dbReference>
<evidence type="ECO:0000256" key="1">
    <source>
        <dbReference type="ARBA" id="ARBA00022737"/>
    </source>
</evidence>